<evidence type="ECO:0000259" key="3">
    <source>
        <dbReference type="Pfam" id="PF12945"/>
    </source>
</evidence>
<dbReference type="Pfam" id="PF07238">
    <property type="entry name" value="PilZ"/>
    <property type="match status" value="1"/>
</dbReference>
<gene>
    <name evidence="4" type="ORF">WKV44_08385</name>
</gene>
<evidence type="ECO:0000256" key="1">
    <source>
        <dbReference type="SAM" id="Phobius"/>
    </source>
</evidence>
<evidence type="ECO:0000313" key="5">
    <source>
        <dbReference type="Proteomes" id="UP001466331"/>
    </source>
</evidence>
<feature type="transmembrane region" description="Helical" evidence="1">
    <location>
        <begin position="20"/>
        <end position="42"/>
    </location>
</feature>
<dbReference type="InterPro" id="IPR009875">
    <property type="entry name" value="PilZ_domain"/>
</dbReference>
<dbReference type="EMBL" id="JBCHKQ010000004">
    <property type="protein sequence ID" value="MEM5948561.1"/>
    <property type="molecule type" value="Genomic_DNA"/>
</dbReference>
<dbReference type="RefSeq" id="WP_420070013.1">
    <property type="nucleotide sequence ID" value="NZ_JBCHKQ010000004.1"/>
</dbReference>
<feature type="domain" description="PilZ" evidence="2">
    <location>
        <begin position="243"/>
        <end position="356"/>
    </location>
</feature>
<organism evidence="4 5">
    <name type="scientific">Rarispira pelagica</name>
    <dbReference type="NCBI Taxonomy" id="3141764"/>
    <lineage>
        <taxon>Bacteria</taxon>
        <taxon>Pseudomonadati</taxon>
        <taxon>Spirochaetota</taxon>
        <taxon>Spirochaetia</taxon>
        <taxon>Winmispirales</taxon>
        <taxon>Winmispiraceae</taxon>
        <taxon>Rarispira</taxon>
    </lineage>
</organism>
<dbReference type="SUPFAM" id="SSF141371">
    <property type="entry name" value="PilZ domain-like"/>
    <property type="match status" value="1"/>
</dbReference>
<protein>
    <submittedName>
        <fullName evidence="4">PilZ domain-containing protein</fullName>
    </submittedName>
</protein>
<keyword evidence="1" id="KW-1133">Transmembrane helix</keyword>
<dbReference type="Proteomes" id="UP001466331">
    <property type="component" value="Unassembled WGS sequence"/>
</dbReference>
<sequence>MPFLPLLRYEFEFFSEPDPTVNRITLIILAAIILLVIVLAQLNSRKTAKGAKTGYSKWRFSRSARKLGFSSFYIKILDRLIKKYNIPNPDNLLLNNPILDSILKREITEIENESIPETEKDLRKHHLFLIKQVIEANRPRLARTTSSKYIKQGESVKILIPSQNKVYSTDVLENSSQYLILRAPRNEKGNIVYIPPGTRINISFTKYENNLFSGNTVVRDFKKDGQSKIYVAHIEKMQQVLQRRHKRAEIYAPCYYYPVSIVSTTSRKRQAVVDANKRFSGTIINISAGGCGIKTLNPLKVGMLVKINFKTDTGDNVTAYGKIRSITFQKGQGNVMHIMFTSMTKHHLNEIREIIYDMRPLS</sequence>
<proteinExistence type="predicted"/>
<reference evidence="4 5" key="1">
    <citation type="submission" date="2024-03" db="EMBL/GenBank/DDBJ databases">
        <title>Ignisphaera cupida sp. nov., a hyperthermophilic hydrolytic archaeon from a hot spring of Kamchatka, and proposal of Ignisphaeraceae fam. nov.</title>
        <authorList>
            <person name="Podosokorskaya O.A."/>
            <person name="Elcheninov A.G."/>
            <person name="Maltseva A.I."/>
            <person name="Zayulina K.S."/>
            <person name="Novikov A."/>
            <person name="Merkel A.Y."/>
        </authorList>
    </citation>
    <scope>NUCLEOTIDE SEQUENCE [LARGE SCALE GENOMIC DNA]</scope>
    <source>
        <strain evidence="4 5">38H-sp</strain>
    </source>
</reference>
<name>A0ABU9UD15_9SPIR</name>
<evidence type="ECO:0000259" key="2">
    <source>
        <dbReference type="Pfam" id="PF07238"/>
    </source>
</evidence>
<keyword evidence="1" id="KW-0472">Membrane</keyword>
<feature type="domain" description="Type III secretion system flagellar brake protein YcgR PilZN" evidence="3">
    <location>
        <begin position="152"/>
        <end position="224"/>
    </location>
</feature>
<accession>A0ABU9UD15</accession>
<dbReference type="InterPro" id="IPR009926">
    <property type="entry name" value="T3SS_YcgR_PilZN"/>
</dbReference>
<keyword evidence="1" id="KW-0812">Transmembrane</keyword>
<dbReference type="Gene3D" id="2.40.10.220">
    <property type="entry name" value="predicted glycosyltransferase like domains"/>
    <property type="match status" value="1"/>
</dbReference>
<comment type="caution">
    <text evidence="4">The sequence shown here is derived from an EMBL/GenBank/DDBJ whole genome shotgun (WGS) entry which is preliminary data.</text>
</comment>
<keyword evidence="5" id="KW-1185">Reference proteome</keyword>
<evidence type="ECO:0000313" key="4">
    <source>
        <dbReference type="EMBL" id="MEM5948561.1"/>
    </source>
</evidence>
<dbReference type="Pfam" id="PF12945">
    <property type="entry name" value="PilZNR"/>
    <property type="match status" value="1"/>
</dbReference>